<keyword evidence="6" id="KW-0378">Hydrolase</keyword>
<dbReference type="GO" id="GO:0005509">
    <property type="term" value="F:calcium ion binding"/>
    <property type="evidence" value="ECO:0007669"/>
    <property type="project" value="InterPro"/>
</dbReference>
<sequence length="612" mass="65138">MAGLKTPSIWLDRTDDPRLNGLLSGAKWDSWNITYSFPESTDSYPDSKEAGWNFIPTTEEQRKVALFSLELDNDNTADDGFSVEGFTSLNMSRGDETSATVRIAQSSLPRTAYAYLPDSTSDAGDVWMGINHDYSRPVAGNYEWHTVMHEIGHALGLKHGHEQDGMWEPLPLEWDTLEYTIMTYRTYVGSPTSGGYAYENFGAPQTFMALDIYALQHLYGANYTVNSGNTTYRWNPVDGTTLVNGKAAITPGDNRIFATIWDGGGIDTYDLSAYSTPLQIDLAPGGASKFSEVQTVDLGRQNKARGNIYNAFLFKDNPASLIENALGGSGNDTISGNVANNRLVGNGGADTLYGLAGKDILEGGAGADRLDGGVGADLMKGGAGNDIYSVDNLLDTVDETAGDGMDVVYSSVAWSLTAGRQMIGSVENLTLLGTASINGTGNALANILTGNGGNNSLSGLDGADTLKGLAGNDSLFGGNGIDYLSGDQGDDRLSGGLGADRLAGGLGRDLFCFDSLFRAPGNIDTIMDFSVLDDTLALSRSVFTSLKPAKTFLKTFLSVTGSALDRDDYIVYNSANGKLFYDADGNGKGAALQFAQLSSKLQLTYLDFQLTA</sequence>
<dbReference type="SUPFAM" id="SSF51120">
    <property type="entry name" value="beta-Roll"/>
    <property type="match status" value="2"/>
</dbReference>
<dbReference type="GO" id="GO:0008237">
    <property type="term" value="F:metallopeptidase activity"/>
    <property type="evidence" value="ECO:0007669"/>
    <property type="project" value="InterPro"/>
</dbReference>
<dbReference type="PRINTS" id="PR00313">
    <property type="entry name" value="CABNDNGRPT"/>
</dbReference>
<evidence type="ECO:0000313" key="6">
    <source>
        <dbReference type="EMBL" id="MBB4063598.1"/>
    </source>
</evidence>
<dbReference type="InterPro" id="IPR024079">
    <property type="entry name" value="MetalloPept_cat_dom_sf"/>
</dbReference>
<evidence type="ECO:0000259" key="5">
    <source>
        <dbReference type="Pfam" id="PF08548"/>
    </source>
</evidence>
<dbReference type="EC" id="3.4.24.40" evidence="6"/>
<dbReference type="EMBL" id="JACIEZ010000001">
    <property type="protein sequence ID" value="MBB4063598.1"/>
    <property type="molecule type" value="Genomic_DNA"/>
</dbReference>
<keyword evidence="7" id="KW-1185">Reference proteome</keyword>
<reference evidence="6 7" key="1">
    <citation type="submission" date="2020-08" db="EMBL/GenBank/DDBJ databases">
        <title>Genomic Encyclopedia of Type Strains, Phase IV (KMG-IV): sequencing the most valuable type-strain genomes for metagenomic binning, comparative biology and taxonomic classification.</title>
        <authorList>
            <person name="Goeker M."/>
        </authorList>
    </citation>
    <scope>NUCLEOTIDE SEQUENCE [LARGE SCALE GENOMIC DNA]</scope>
    <source>
        <strain evidence="6 7">DSM 29853</strain>
    </source>
</reference>
<organism evidence="6 7">
    <name type="scientific">Gellertiella hungarica</name>
    <dbReference type="NCBI Taxonomy" id="1572859"/>
    <lineage>
        <taxon>Bacteria</taxon>
        <taxon>Pseudomonadati</taxon>
        <taxon>Pseudomonadota</taxon>
        <taxon>Alphaproteobacteria</taxon>
        <taxon>Hyphomicrobiales</taxon>
        <taxon>Rhizobiaceae</taxon>
        <taxon>Gellertiella</taxon>
    </lineage>
</organism>
<dbReference type="SUPFAM" id="SSF55486">
    <property type="entry name" value="Metalloproteases ('zincins'), catalytic domain"/>
    <property type="match status" value="1"/>
</dbReference>
<name>A0A7W6J2J8_9HYPH</name>
<evidence type="ECO:0000256" key="2">
    <source>
        <dbReference type="ARBA" id="ARBA00004613"/>
    </source>
</evidence>
<accession>A0A7W6J2J8</accession>
<dbReference type="AlphaFoldDB" id="A0A7W6J2J8"/>
<dbReference type="Gene3D" id="3.40.390.10">
    <property type="entry name" value="Collagenase (Catalytic Domain)"/>
    <property type="match status" value="1"/>
</dbReference>
<evidence type="ECO:0000256" key="4">
    <source>
        <dbReference type="ARBA" id="ARBA00022737"/>
    </source>
</evidence>
<dbReference type="PROSITE" id="PS00330">
    <property type="entry name" value="HEMOLYSIN_CALCIUM"/>
    <property type="match status" value="4"/>
</dbReference>
<protein>
    <submittedName>
        <fullName evidence="6">Serralysin</fullName>
        <ecNumber evidence="6">3.4.24.40</ecNumber>
    </submittedName>
</protein>
<keyword evidence="3" id="KW-0964">Secreted</keyword>
<dbReference type="InterPro" id="IPR034033">
    <property type="entry name" value="Serralysin-like"/>
</dbReference>
<comment type="subcellular location">
    <subcellularLocation>
        <location evidence="2">Secreted</location>
    </subcellularLocation>
</comment>
<comment type="caution">
    <text evidence="6">The sequence shown here is derived from an EMBL/GenBank/DDBJ whole genome shotgun (WGS) entry which is preliminary data.</text>
</comment>
<dbReference type="Gene3D" id="2.150.10.10">
    <property type="entry name" value="Serralysin-like metalloprotease, C-terminal"/>
    <property type="match status" value="2"/>
</dbReference>
<dbReference type="Pfam" id="PF08548">
    <property type="entry name" value="Peptidase_M10_C"/>
    <property type="match status" value="1"/>
</dbReference>
<dbReference type="Pfam" id="PF00353">
    <property type="entry name" value="HemolysinCabind"/>
    <property type="match status" value="3"/>
</dbReference>
<evidence type="ECO:0000256" key="1">
    <source>
        <dbReference type="ARBA" id="ARBA00001913"/>
    </source>
</evidence>
<dbReference type="InterPro" id="IPR013858">
    <property type="entry name" value="Peptidase_M10B_C"/>
</dbReference>
<comment type="cofactor">
    <cofactor evidence="1">
        <name>Ca(2+)</name>
        <dbReference type="ChEBI" id="CHEBI:29108"/>
    </cofactor>
</comment>
<evidence type="ECO:0000313" key="7">
    <source>
        <dbReference type="Proteomes" id="UP000528286"/>
    </source>
</evidence>
<dbReference type="PANTHER" id="PTHR38340:SF1">
    <property type="entry name" value="S-LAYER PROTEIN"/>
    <property type="match status" value="1"/>
</dbReference>
<keyword evidence="4" id="KW-0677">Repeat</keyword>
<dbReference type="Proteomes" id="UP000528286">
    <property type="component" value="Unassembled WGS sequence"/>
</dbReference>
<dbReference type="InterPro" id="IPR050557">
    <property type="entry name" value="RTX_toxin/Mannuronan_C5-epim"/>
</dbReference>
<dbReference type="InterPro" id="IPR018511">
    <property type="entry name" value="Hemolysin-typ_Ca-bd_CS"/>
</dbReference>
<gene>
    <name evidence="6" type="ORF">GGR23_000759</name>
</gene>
<evidence type="ECO:0000256" key="3">
    <source>
        <dbReference type="ARBA" id="ARBA00022525"/>
    </source>
</evidence>
<feature type="domain" description="Peptidase M10 serralysin C-terminal" evidence="5">
    <location>
        <begin position="221"/>
        <end position="395"/>
    </location>
</feature>
<dbReference type="Pfam" id="PF13688">
    <property type="entry name" value="Reprolysin_5"/>
    <property type="match status" value="1"/>
</dbReference>
<dbReference type="InterPro" id="IPR001343">
    <property type="entry name" value="Hemolysn_Ca-bd"/>
</dbReference>
<proteinExistence type="predicted"/>
<dbReference type="CDD" id="cd04277">
    <property type="entry name" value="ZnMc_serralysin_like"/>
    <property type="match status" value="1"/>
</dbReference>
<dbReference type="InterPro" id="IPR011049">
    <property type="entry name" value="Serralysin-like_metalloprot_C"/>
</dbReference>
<dbReference type="PANTHER" id="PTHR38340">
    <property type="entry name" value="S-LAYER PROTEIN"/>
    <property type="match status" value="1"/>
</dbReference>
<dbReference type="RefSeq" id="WP_183364777.1">
    <property type="nucleotide sequence ID" value="NZ_JACIEZ010000001.1"/>
</dbReference>
<dbReference type="GO" id="GO:0005615">
    <property type="term" value="C:extracellular space"/>
    <property type="evidence" value="ECO:0007669"/>
    <property type="project" value="InterPro"/>
</dbReference>